<keyword evidence="3" id="KW-0804">Transcription</keyword>
<dbReference type="Pfam" id="PF00392">
    <property type="entry name" value="GntR"/>
    <property type="match status" value="1"/>
</dbReference>
<name>A0ABT1Y128_9FIRM</name>
<dbReference type="CDD" id="cd07377">
    <property type="entry name" value="WHTH_GntR"/>
    <property type="match status" value="1"/>
</dbReference>
<dbReference type="Gene3D" id="1.20.120.530">
    <property type="entry name" value="GntR ligand-binding domain-like"/>
    <property type="match status" value="1"/>
</dbReference>
<evidence type="ECO:0000256" key="3">
    <source>
        <dbReference type="ARBA" id="ARBA00023163"/>
    </source>
</evidence>
<dbReference type="PROSITE" id="PS50949">
    <property type="entry name" value="HTH_GNTR"/>
    <property type="match status" value="1"/>
</dbReference>
<accession>A0ABT1Y128</accession>
<dbReference type="InterPro" id="IPR011711">
    <property type="entry name" value="GntR_C"/>
</dbReference>
<dbReference type="EMBL" id="JANPWE010000001">
    <property type="protein sequence ID" value="MCR6544567.1"/>
    <property type="molecule type" value="Genomic_DNA"/>
</dbReference>
<dbReference type="SUPFAM" id="SSF48008">
    <property type="entry name" value="GntR ligand-binding domain-like"/>
    <property type="match status" value="1"/>
</dbReference>
<comment type="caution">
    <text evidence="5">The sequence shown here is derived from an EMBL/GenBank/DDBJ whole genome shotgun (WGS) entry which is preliminary data.</text>
</comment>
<evidence type="ECO:0000313" key="6">
    <source>
        <dbReference type="Proteomes" id="UP001524944"/>
    </source>
</evidence>
<sequence length="241" mass="27829">MIKISIPDEELELNKMTKKNSEMLYFQVVERIREWIMKGYLKEGDILPSERELAQMLNVSRMPVSQALKILEFLGAIQYVRGKGVIVKKIDINYLLSNIGFLLFDPENSLHDLFEARDAIEIKAVQLAVQNRTKKDMDIMEDAIMEMERNIIMKKDVGNASIRFHSAIIAASGNDIIIKINEILMEPLKYSRKLSLKEILQQNTALSYHKELFQAIKEQDVEKATLAMHEHLCDLHNAIKE</sequence>
<dbReference type="PANTHER" id="PTHR43537:SF5">
    <property type="entry name" value="UXU OPERON TRANSCRIPTIONAL REGULATOR"/>
    <property type="match status" value="1"/>
</dbReference>
<dbReference type="SUPFAM" id="SSF46785">
    <property type="entry name" value="Winged helix' DNA-binding domain"/>
    <property type="match status" value="1"/>
</dbReference>
<dbReference type="SMART" id="SM00895">
    <property type="entry name" value="FCD"/>
    <property type="match status" value="1"/>
</dbReference>
<evidence type="ECO:0000256" key="1">
    <source>
        <dbReference type="ARBA" id="ARBA00023015"/>
    </source>
</evidence>
<dbReference type="Pfam" id="PF07729">
    <property type="entry name" value="FCD"/>
    <property type="match status" value="1"/>
</dbReference>
<dbReference type="PRINTS" id="PR00035">
    <property type="entry name" value="HTHGNTR"/>
</dbReference>
<gene>
    <name evidence="5" type="ORF">NVS47_03400</name>
</gene>
<evidence type="ECO:0000313" key="5">
    <source>
        <dbReference type="EMBL" id="MCR6544567.1"/>
    </source>
</evidence>
<dbReference type="InterPro" id="IPR036390">
    <property type="entry name" value="WH_DNA-bd_sf"/>
</dbReference>
<dbReference type="InterPro" id="IPR036388">
    <property type="entry name" value="WH-like_DNA-bd_sf"/>
</dbReference>
<keyword evidence="6" id="KW-1185">Reference proteome</keyword>
<protein>
    <submittedName>
        <fullName evidence="5">FadR family transcriptional regulator</fullName>
    </submittedName>
</protein>
<dbReference type="PANTHER" id="PTHR43537">
    <property type="entry name" value="TRANSCRIPTIONAL REGULATOR, GNTR FAMILY"/>
    <property type="match status" value="1"/>
</dbReference>
<keyword evidence="2" id="KW-0238">DNA-binding</keyword>
<organism evidence="5 6">
    <name type="scientific">Dehalobacterium formicoaceticum</name>
    <dbReference type="NCBI Taxonomy" id="51515"/>
    <lineage>
        <taxon>Bacteria</taxon>
        <taxon>Bacillati</taxon>
        <taxon>Bacillota</taxon>
        <taxon>Clostridia</taxon>
        <taxon>Eubacteriales</taxon>
        <taxon>Peptococcaceae</taxon>
        <taxon>Dehalobacterium</taxon>
    </lineage>
</organism>
<proteinExistence type="predicted"/>
<dbReference type="InterPro" id="IPR000524">
    <property type="entry name" value="Tscrpt_reg_HTH_GntR"/>
</dbReference>
<dbReference type="InterPro" id="IPR008920">
    <property type="entry name" value="TF_FadR/GntR_C"/>
</dbReference>
<dbReference type="RefSeq" id="WP_089612570.1">
    <property type="nucleotide sequence ID" value="NZ_CP022121.1"/>
</dbReference>
<reference evidence="5 6" key="1">
    <citation type="submission" date="2022-08" db="EMBL/GenBank/DDBJ databases">
        <title>Proteogenomics of the novel Dehalobacterium formicoaceticum strain EZ94 highlights a key role of methyltransferases during anaerobic dichloromethane degradation.</title>
        <authorList>
            <person name="Wasmund K."/>
        </authorList>
    </citation>
    <scope>NUCLEOTIDE SEQUENCE [LARGE SCALE GENOMIC DNA]</scope>
    <source>
        <strain evidence="5 6">EZ94</strain>
    </source>
</reference>
<dbReference type="Proteomes" id="UP001524944">
    <property type="component" value="Unassembled WGS sequence"/>
</dbReference>
<evidence type="ECO:0000256" key="2">
    <source>
        <dbReference type="ARBA" id="ARBA00023125"/>
    </source>
</evidence>
<evidence type="ECO:0000259" key="4">
    <source>
        <dbReference type="PROSITE" id="PS50949"/>
    </source>
</evidence>
<dbReference type="Gene3D" id="1.10.10.10">
    <property type="entry name" value="Winged helix-like DNA-binding domain superfamily/Winged helix DNA-binding domain"/>
    <property type="match status" value="1"/>
</dbReference>
<dbReference type="SMART" id="SM00345">
    <property type="entry name" value="HTH_GNTR"/>
    <property type="match status" value="1"/>
</dbReference>
<feature type="domain" description="HTH gntR-type" evidence="4">
    <location>
        <begin position="22"/>
        <end position="90"/>
    </location>
</feature>
<keyword evidence="1" id="KW-0805">Transcription regulation</keyword>